<protein>
    <submittedName>
        <fullName evidence="2">Uncharacterized protein</fullName>
    </submittedName>
</protein>
<evidence type="ECO:0000256" key="1">
    <source>
        <dbReference type="SAM" id="MobiDB-lite"/>
    </source>
</evidence>
<accession>A0A843XQV2</accession>
<evidence type="ECO:0000313" key="2">
    <source>
        <dbReference type="EMBL" id="MQM21460.1"/>
    </source>
</evidence>
<name>A0A843XQV2_COLES</name>
<evidence type="ECO:0000313" key="3">
    <source>
        <dbReference type="Proteomes" id="UP000652761"/>
    </source>
</evidence>
<proteinExistence type="predicted"/>
<dbReference type="AlphaFoldDB" id="A0A843XQV2"/>
<feature type="region of interest" description="Disordered" evidence="1">
    <location>
        <begin position="184"/>
        <end position="214"/>
    </location>
</feature>
<organism evidence="2 3">
    <name type="scientific">Colocasia esculenta</name>
    <name type="common">Wild taro</name>
    <name type="synonym">Arum esculentum</name>
    <dbReference type="NCBI Taxonomy" id="4460"/>
    <lineage>
        <taxon>Eukaryota</taxon>
        <taxon>Viridiplantae</taxon>
        <taxon>Streptophyta</taxon>
        <taxon>Embryophyta</taxon>
        <taxon>Tracheophyta</taxon>
        <taxon>Spermatophyta</taxon>
        <taxon>Magnoliopsida</taxon>
        <taxon>Liliopsida</taxon>
        <taxon>Araceae</taxon>
        <taxon>Aroideae</taxon>
        <taxon>Colocasieae</taxon>
        <taxon>Colocasia</taxon>
    </lineage>
</organism>
<comment type="caution">
    <text evidence="2">The sequence shown here is derived from an EMBL/GenBank/DDBJ whole genome shotgun (WGS) entry which is preliminary data.</text>
</comment>
<reference evidence="2" key="1">
    <citation type="submission" date="2017-07" db="EMBL/GenBank/DDBJ databases">
        <title>Taro Niue Genome Assembly and Annotation.</title>
        <authorList>
            <person name="Atibalentja N."/>
            <person name="Keating K."/>
            <person name="Fields C.J."/>
        </authorList>
    </citation>
    <scope>NUCLEOTIDE SEQUENCE</scope>
    <source>
        <strain evidence="2">Niue_2</strain>
        <tissue evidence="2">Leaf</tissue>
    </source>
</reference>
<feature type="compositionally biased region" description="Basic and acidic residues" evidence="1">
    <location>
        <begin position="196"/>
        <end position="206"/>
    </location>
</feature>
<sequence length="214" mass="22894">MPGSPKILCFCVSVCILSRQEIGGHSVAAKLLDSPLLNISRNLEAEELEKSEEELEETPRMAGVLPGVGQPVLFLIASLFVAPEPPREATRGTVVWPDYGGYCCVLCAPASTLTRRGGETSQQRKGVCRTESVGLLSSGRAHVGRSRWGDLCYIPSGSPDPWAATAKIRSSAWAEGRVLGVVTTTPSPPPDVHPTAVEKSHLEKEGMSFTKKAQ</sequence>
<dbReference type="Proteomes" id="UP000652761">
    <property type="component" value="Unassembled WGS sequence"/>
</dbReference>
<keyword evidence="3" id="KW-1185">Reference proteome</keyword>
<gene>
    <name evidence="2" type="ORF">Taro_054501</name>
</gene>
<dbReference type="EMBL" id="NMUH01011067">
    <property type="protein sequence ID" value="MQM21460.1"/>
    <property type="molecule type" value="Genomic_DNA"/>
</dbReference>